<reference evidence="1" key="2">
    <citation type="journal article" name="Front. Microbiol.">
        <title>Degradative Capacity of Two Strains of Rhodonia placenta: From Phenotype to Genotype.</title>
        <authorList>
            <person name="Kolle M."/>
            <person name="Horta M.A.C."/>
            <person name="Nowrousian M."/>
            <person name="Ohm R.A."/>
            <person name="Benz J.P."/>
            <person name="Pilgard A."/>
        </authorList>
    </citation>
    <scope>NUCLEOTIDE SEQUENCE</scope>
    <source>
        <strain evidence="1">FPRL280</strain>
    </source>
</reference>
<protein>
    <submittedName>
        <fullName evidence="1">Uncharacterized protein</fullName>
    </submittedName>
</protein>
<comment type="caution">
    <text evidence="1">The sequence shown here is derived from an EMBL/GenBank/DDBJ whole genome shotgun (WGS) entry which is preliminary data.</text>
</comment>
<proteinExistence type="predicted"/>
<name>A0A8H7NWP0_9APHY</name>
<gene>
    <name evidence="1" type="ORF">IEO21_08417</name>
</gene>
<evidence type="ECO:0000313" key="2">
    <source>
        <dbReference type="Proteomes" id="UP000639403"/>
    </source>
</evidence>
<accession>A0A8H7NWP0</accession>
<sequence length="10" mass="1148">MDEPVTTSRL</sequence>
<dbReference type="EMBL" id="JADOXO010000298">
    <property type="protein sequence ID" value="KAF9806974.1"/>
    <property type="molecule type" value="Genomic_DNA"/>
</dbReference>
<organism evidence="1 2">
    <name type="scientific">Rhodonia placenta</name>
    <dbReference type="NCBI Taxonomy" id="104341"/>
    <lineage>
        <taxon>Eukaryota</taxon>
        <taxon>Fungi</taxon>
        <taxon>Dikarya</taxon>
        <taxon>Basidiomycota</taxon>
        <taxon>Agaricomycotina</taxon>
        <taxon>Agaricomycetes</taxon>
        <taxon>Polyporales</taxon>
        <taxon>Adustoporiaceae</taxon>
        <taxon>Rhodonia</taxon>
    </lineage>
</organism>
<reference evidence="1" key="1">
    <citation type="submission" date="2020-11" db="EMBL/GenBank/DDBJ databases">
        <authorList>
            <person name="Koelle M."/>
            <person name="Horta M.A.C."/>
            <person name="Nowrousian M."/>
            <person name="Ohm R.A."/>
            <person name="Benz P."/>
            <person name="Pilgard A."/>
        </authorList>
    </citation>
    <scope>NUCLEOTIDE SEQUENCE</scope>
    <source>
        <strain evidence="1">FPRL280</strain>
    </source>
</reference>
<dbReference type="Proteomes" id="UP000639403">
    <property type="component" value="Unassembled WGS sequence"/>
</dbReference>
<evidence type="ECO:0000313" key="1">
    <source>
        <dbReference type="EMBL" id="KAF9806974.1"/>
    </source>
</evidence>